<evidence type="ECO:0000256" key="4">
    <source>
        <dbReference type="ARBA" id="ARBA00022691"/>
    </source>
</evidence>
<dbReference type="Pfam" id="PF02310">
    <property type="entry name" value="B12-binding"/>
    <property type="match status" value="1"/>
</dbReference>
<dbReference type="GO" id="GO:0051539">
    <property type="term" value="F:4 iron, 4 sulfur cluster binding"/>
    <property type="evidence" value="ECO:0007669"/>
    <property type="project" value="UniProtKB-KW"/>
</dbReference>
<dbReference type="InterPro" id="IPR051198">
    <property type="entry name" value="BchE-like"/>
</dbReference>
<dbReference type="SFLD" id="SFLDS00029">
    <property type="entry name" value="Radical_SAM"/>
    <property type="match status" value="1"/>
</dbReference>
<dbReference type="InterPro" id="IPR007197">
    <property type="entry name" value="rSAM"/>
</dbReference>
<dbReference type="SMART" id="SM00729">
    <property type="entry name" value="Elp3"/>
    <property type="match status" value="1"/>
</dbReference>
<dbReference type="PANTHER" id="PTHR43409:SF7">
    <property type="entry name" value="BLL1977 PROTEIN"/>
    <property type="match status" value="1"/>
</dbReference>
<dbReference type="PROSITE" id="PS51332">
    <property type="entry name" value="B12_BINDING"/>
    <property type="match status" value="1"/>
</dbReference>
<feature type="domain" description="Radical SAM core" evidence="9">
    <location>
        <begin position="210"/>
        <end position="434"/>
    </location>
</feature>
<evidence type="ECO:0000256" key="6">
    <source>
        <dbReference type="ARBA" id="ARBA00023004"/>
    </source>
</evidence>
<organism evidence="10 11">
    <name type="scientific">candidate division WS5 bacterium</name>
    <dbReference type="NCBI Taxonomy" id="2093353"/>
    <lineage>
        <taxon>Bacteria</taxon>
        <taxon>candidate division WS5</taxon>
    </lineage>
</organism>
<dbReference type="GO" id="GO:0046872">
    <property type="term" value="F:metal ion binding"/>
    <property type="evidence" value="ECO:0007669"/>
    <property type="project" value="UniProtKB-KW"/>
</dbReference>
<evidence type="ECO:0000259" key="8">
    <source>
        <dbReference type="PROSITE" id="PS51332"/>
    </source>
</evidence>
<comment type="cofactor">
    <cofactor evidence="1">
        <name>[4Fe-4S] cluster</name>
        <dbReference type="ChEBI" id="CHEBI:49883"/>
    </cofactor>
</comment>
<dbReference type="CDD" id="cd02068">
    <property type="entry name" value="radical_SAM_B12_BD"/>
    <property type="match status" value="1"/>
</dbReference>
<evidence type="ECO:0000259" key="9">
    <source>
        <dbReference type="PROSITE" id="PS51918"/>
    </source>
</evidence>
<evidence type="ECO:0000313" key="11">
    <source>
        <dbReference type="Proteomes" id="UP000285655"/>
    </source>
</evidence>
<dbReference type="GO" id="GO:0005829">
    <property type="term" value="C:cytosol"/>
    <property type="evidence" value="ECO:0007669"/>
    <property type="project" value="TreeGrafter"/>
</dbReference>
<keyword evidence="4" id="KW-0949">S-adenosyl-L-methionine</keyword>
<keyword evidence="3" id="KW-0808">Transferase</keyword>
<dbReference type="EMBL" id="QZJW01000056">
    <property type="protein sequence ID" value="RJO59923.1"/>
    <property type="molecule type" value="Genomic_DNA"/>
</dbReference>
<evidence type="ECO:0000256" key="1">
    <source>
        <dbReference type="ARBA" id="ARBA00001966"/>
    </source>
</evidence>
<name>A0A419D9Z9_9BACT</name>
<reference evidence="10 11" key="1">
    <citation type="journal article" date="2017" name="ISME J.">
        <title>Energy and carbon metabolisms in a deep terrestrial subsurface fluid microbial community.</title>
        <authorList>
            <person name="Momper L."/>
            <person name="Jungbluth S.P."/>
            <person name="Lee M.D."/>
            <person name="Amend J.P."/>
        </authorList>
    </citation>
    <scope>NUCLEOTIDE SEQUENCE [LARGE SCALE GENOMIC DNA]</scope>
    <source>
        <strain evidence="10">SURF_29</strain>
    </source>
</reference>
<feature type="domain" description="B12-binding" evidence="8">
    <location>
        <begin position="9"/>
        <end position="159"/>
    </location>
</feature>
<dbReference type="PROSITE" id="PS51918">
    <property type="entry name" value="RADICAL_SAM"/>
    <property type="match status" value="1"/>
</dbReference>
<dbReference type="InterPro" id="IPR058240">
    <property type="entry name" value="rSAM_sf"/>
</dbReference>
<evidence type="ECO:0000256" key="3">
    <source>
        <dbReference type="ARBA" id="ARBA00022679"/>
    </source>
</evidence>
<evidence type="ECO:0000256" key="2">
    <source>
        <dbReference type="ARBA" id="ARBA00022603"/>
    </source>
</evidence>
<dbReference type="Pfam" id="PF04055">
    <property type="entry name" value="Radical_SAM"/>
    <property type="match status" value="1"/>
</dbReference>
<gene>
    <name evidence="10" type="ORF">C4544_07270</name>
</gene>
<keyword evidence="7" id="KW-0411">Iron-sulfur</keyword>
<keyword evidence="5" id="KW-0479">Metal-binding</keyword>
<dbReference type="AlphaFoldDB" id="A0A419D9Z9"/>
<dbReference type="InterPro" id="IPR034466">
    <property type="entry name" value="Methyltransferase_Class_B"/>
</dbReference>
<dbReference type="SFLD" id="SFLDG01082">
    <property type="entry name" value="B12-binding_domain_containing"/>
    <property type="match status" value="1"/>
</dbReference>
<accession>A0A419D9Z9</accession>
<keyword evidence="6" id="KW-0408">Iron</keyword>
<protein>
    <submittedName>
        <fullName evidence="10">Radical SAM protein</fullName>
    </submittedName>
</protein>
<dbReference type="InterPro" id="IPR006158">
    <property type="entry name" value="Cobalamin-bd"/>
</dbReference>
<comment type="caution">
    <text evidence="10">The sequence shown here is derived from an EMBL/GenBank/DDBJ whole genome shotgun (WGS) entry which is preliminary data.</text>
</comment>
<proteinExistence type="predicted"/>
<dbReference type="InterPro" id="IPR023404">
    <property type="entry name" value="rSAM_horseshoe"/>
</dbReference>
<dbReference type="CDD" id="cd01335">
    <property type="entry name" value="Radical_SAM"/>
    <property type="match status" value="1"/>
</dbReference>
<dbReference type="Proteomes" id="UP000285655">
    <property type="component" value="Unassembled WGS sequence"/>
</dbReference>
<dbReference type="Gene3D" id="3.40.50.280">
    <property type="entry name" value="Cobalamin-binding domain"/>
    <property type="match status" value="1"/>
</dbReference>
<dbReference type="InterPro" id="IPR006638">
    <property type="entry name" value="Elp3/MiaA/NifB-like_rSAM"/>
</dbReference>
<dbReference type="SUPFAM" id="SSF102114">
    <property type="entry name" value="Radical SAM enzymes"/>
    <property type="match status" value="1"/>
</dbReference>
<evidence type="ECO:0000313" key="10">
    <source>
        <dbReference type="EMBL" id="RJO59923.1"/>
    </source>
</evidence>
<dbReference type="Gene3D" id="3.80.30.20">
    <property type="entry name" value="tm_1862 like domain"/>
    <property type="match status" value="1"/>
</dbReference>
<evidence type="ECO:0000256" key="7">
    <source>
        <dbReference type="ARBA" id="ARBA00023014"/>
    </source>
</evidence>
<dbReference type="PANTHER" id="PTHR43409">
    <property type="entry name" value="ANAEROBIC MAGNESIUM-PROTOPORPHYRIN IX MONOMETHYL ESTER CYCLASE-RELATED"/>
    <property type="match status" value="1"/>
</dbReference>
<sequence>MITLINHQGLKLVDGIQIQSPAPPMGLAYIGGYLKKNGYDYTAIDACGEALDQIYNYERSEHIKIQGLTLPQIVERLPENTKIVGFTCSFSHCWPLVEEIAAMVRKKLPGVVIAAGGEHPSAMPEHVFRKGIFDVVIVGEGEETFLELVKKIGNNQSWHEIEGITYKTGHNKLVFTQVRQRIKDLNSLPYPDWDNWCINKYIEYEQVSGINLGKSMPILGSRGCPYACTFCSNEHMWTRRYIMRDGKAIVDEMEHMKKKYNVSSFSFFDSTFIINYRKMLEFCEHLILRNLNITYQLPAGTRCEVFDDELAFKLEKSGLKNFSFAPESGSDIIRKAVNKQIKLDTFFKAVRAVKKTKMTVGCFIVIGFPEDTEDTIKQTLSFVRKLALIGVDDITVSKFTPYPGSVYFKTLYEKGVISRQLDELQNIISFFNKNGISYSDSLSPLQTYRWMNWLYVNFYLIGFIVRPWKVVVNFWNYYSKGVETTRYMRFFSEFFVKRKKWKKTKFQE</sequence>
<keyword evidence="2" id="KW-0489">Methyltransferase</keyword>
<dbReference type="GO" id="GO:0031419">
    <property type="term" value="F:cobalamin binding"/>
    <property type="evidence" value="ECO:0007669"/>
    <property type="project" value="InterPro"/>
</dbReference>
<dbReference type="SFLD" id="SFLDG01123">
    <property type="entry name" value="methyltransferase_(Class_B)"/>
    <property type="match status" value="1"/>
</dbReference>
<dbReference type="GO" id="GO:0003824">
    <property type="term" value="F:catalytic activity"/>
    <property type="evidence" value="ECO:0007669"/>
    <property type="project" value="InterPro"/>
</dbReference>
<evidence type="ECO:0000256" key="5">
    <source>
        <dbReference type="ARBA" id="ARBA00022723"/>
    </source>
</evidence>